<dbReference type="GO" id="GO:0016477">
    <property type="term" value="P:cell migration"/>
    <property type="evidence" value="ECO:0007669"/>
    <property type="project" value="TreeGrafter"/>
</dbReference>
<dbReference type="Gene3D" id="1.20.5.100">
    <property type="entry name" value="Cytochrome c1, transmembrane anchor, C-terminal"/>
    <property type="match status" value="1"/>
</dbReference>
<dbReference type="Pfam" id="PF08725">
    <property type="entry name" value="Integrin_b_cyt"/>
    <property type="match status" value="1"/>
</dbReference>
<dbReference type="GO" id="GO:0098609">
    <property type="term" value="P:cell-cell adhesion"/>
    <property type="evidence" value="ECO:0007669"/>
    <property type="project" value="TreeGrafter"/>
</dbReference>
<keyword evidence="12" id="KW-0325">Glycoprotein</keyword>
<dbReference type="PANTHER" id="PTHR10082:SF60">
    <property type="entry name" value="INTEGRIN BETA-PS"/>
    <property type="match status" value="1"/>
</dbReference>
<evidence type="ECO:0000259" key="18">
    <source>
        <dbReference type="SMART" id="SM01241"/>
    </source>
</evidence>
<feature type="disulfide bond" evidence="13">
    <location>
        <begin position="592"/>
        <end position="602"/>
    </location>
</feature>
<dbReference type="GO" id="GO:0005178">
    <property type="term" value="F:integrin binding"/>
    <property type="evidence" value="ECO:0007669"/>
    <property type="project" value="TreeGrafter"/>
</dbReference>
<dbReference type="InterPro" id="IPR002369">
    <property type="entry name" value="Integrin_bsu_VWA"/>
</dbReference>
<evidence type="ECO:0000256" key="6">
    <source>
        <dbReference type="ARBA" id="ARBA00022737"/>
    </source>
</evidence>
<evidence type="ECO:0000256" key="12">
    <source>
        <dbReference type="ARBA" id="ARBA00023180"/>
    </source>
</evidence>
<dbReference type="AlphaFoldDB" id="A0A267DDL4"/>
<dbReference type="GO" id="GO:0007160">
    <property type="term" value="P:cell-matrix adhesion"/>
    <property type="evidence" value="ECO:0007669"/>
    <property type="project" value="TreeGrafter"/>
</dbReference>
<evidence type="ECO:0000256" key="14">
    <source>
        <dbReference type="RuleBase" id="RU000633"/>
    </source>
</evidence>
<evidence type="ECO:0000256" key="2">
    <source>
        <dbReference type="ARBA" id="ARBA00007449"/>
    </source>
</evidence>
<gene>
    <name evidence="19" type="ORF">BOX15_Mlig031584g1</name>
</gene>
<evidence type="ECO:0000256" key="5">
    <source>
        <dbReference type="ARBA" id="ARBA00022729"/>
    </source>
</evidence>
<feature type="disulfide bond" evidence="13">
    <location>
        <begin position="533"/>
        <end position="565"/>
    </location>
</feature>
<feature type="chain" id="PRO_5012921689" description="Integrin beta" evidence="16">
    <location>
        <begin position="28"/>
        <end position="823"/>
    </location>
</feature>
<keyword evidence="5 16" id="KW-0732">Signal</keyword>
<feature type="disulfide bond" evidence="13">
    <location>
        <begin position="252"/>
        <end position="294"/>
    </location>
</feature>
<comment type="subcellular location">
    <subcellularLocation>
        <location evidence="14">Cell membrane</location>
        <topology evidence="14">Single-pass type I membrane protein</topology>
    </subcellularLocation>
    <subcellularLocation>
        <location evidence="1">Membrane</location>
        <topology evidence="1">Single-pass type I membrane protein</topology>
    </subcellularLocation>
</comment>
<keyword evidence="11 13" id="KW-1015">Disulfide bond</keyword>
<evidence type="ECO:0000256" key="11">
    <source>
        <dbReference type="ARBA" id="ARBA00023157"/>
    </source>
</evidence>
<keyword evidence="4 14" id="KW-0812">Transmembrane</keyword>
<dbReference type="PRINTS" id="PR01186">
    <property type="entry name" value="INTEGRINB"/>
</dbReference>
<keyword evidence="6" id="KW-0677">Repeat</keyword>
<dbReference type="PROSITE" id="PS00243">
    <property type="entry name" value="I_EGF_1"/>
    <property type="match status" value="1"/>
</dbReference>
<feature type="disulfide bond" evidence="13">
    <location>
        <begin position="404"/>
        <end position="416"/>
    </location>
</feature>
<accession>A0A267DDL4</accession>
<dbReference type="Pfam" id="PF00362">
    <property type="entry name" value="Integrin_beta"/>
    <property type="match status" value="1"/>
</dbReference>
<evidence type="ECO:0000256" key="1">
    <source>
        <dbReference type="ARBA" id="ARBA00004479"/>
    </source>
</evidence>
<name>A0A267DDL4_9PLAT</name>
<feature type="disulfide bond" evidence="13">
    <location>
        <begin position="538"/>
        <end position="548"/>
    </location>
</feature>
<dbReference type="SUPFAM" id="SSF53300">
    <property type="entry name" value="vWA-like"/>
    <property type="match status" value="1"/>
</dbReference>
<evidence type="ECO:0000313" key="20">
    <source>
        <dbReference type="Proteomes" id="UP000215902"/>
    </source>
</evidence>
<keyword evidence="20" id="KW-1185">Reference proteome</keyword>
<feature type="disulfide bond" evidence="13">
    <location>
        <begin position="648"/>
        <end position="659"/>
    </location>
</feature>
<dbReference type="OrthoDB" id="410592at2759"/>
<comment type="similarity">
    <text evidence="2 14">Belongs to the integrin beta chain family.</text>
</comment>
<feature type="disulfide bond" evidence="13">
    <location>
        <begin position="620"/>
        <end position="625"/>
    </location>
</feature>
<feature type="non-terminal residue" evidence="19">
    <location>
        <position position="1"/>
    </location>
</feature>
<dbReference type="Gene3D" id="3.30.1680.10">
    <property type="entry name" value="ligand-binding face of the semaphorins, domain 2"/>
    <property type="match status" value="1"/>
</dbReference>
<dbReference type="Gene3D" id="3.40.50.410">
    <property type="entry name" value="von Willebrand factor, type A domain"/>
    <property type="match status" value="1"/>
</dbReference>
<dbReference type="InterPro" id="IPR057243">
    <property type="entry name" value="Integrin_I-EGF_CS"/>
</dbReference>
<feature type="signal peptide" evidence="16">
    <location>
        <begin position="1"/>
        <end position="27"/>
    </location>
</feature>
<evidence type="ECO:0000256" key="13">
    <source>
        <dbReference type="PIRSR" id="PIRSR002512-1"/>
    </source>
</evidence>
<dbReference type="SUPFAM" id="SSF69179">
    <property type="entry name" value="Integrin domains"/>
    <property type="match status" value="1"/>
</dbReference>
<feature type="disulfide bond" evidence="13">
    <location>
        <begin position="494"/>
        <end position="503"/>
    </location>
</feature>
<dbReference type="InterPro" id="IPR036465">
    <property type="entry name" value="vWFA_dom_sf"/>
</dbReference>
<dbReference type="Pfam" id="PF17205">
    <property type="entry name" value="PSI_integrin"/>
    <property type="match status" value="1"/>
</dbReference>
<feature type="transmembrane region" description="Helical" evidence="15">
    <location>
        <begin position="752"/>
        <end position="773"/>
    </location>
</feature>
<feature type="disulfide bond" evidence="13">
    <location>
        <begin position="53"/>
        <end position="69"/>
    </location>
</feature>
<dbReference type="GO" id="GO:0005925">
    <property type="term" value="C:focal adhesion"/>
    <property type="evidence" value="ECO:0007669"/>
    <property type="project" value="TreeGrafter"/>
</dbReference>
<evidence type="ECO:0000256" key="4">
    <source>
        <dbReference type="ARBA" id="ARBA00022692"/>
    </source>
</evidence>
<feature type="domain" description="Integrin beta subunit cytoplasmic" evidence="18">
    <location>
        <begin position="774"/>
        <end position="820"/>
    </location>
</feature>
<dbReference type="GO" id="GO:0009986">
    <property type="term" value="C:cell surface"/>
    <property type="evidence" value="ECO:0007669"/>
    <property type="project" value="TreeGrafter"/>
</dbReference>
<evidence type="ECO:0000256" key="16">
    <source>
        <dbReference type="SAM" id="SignalP"/>
    </source>
</evidence>
<comment type="caution">
    <text evidence="19">The sequence shown here is derived from an EMBL/GenBank/DDBJ whole genome shotgun (WGS) entry which is preliminary data.</text>
</comment>
<proteinExistence type="inferred from homology"/>
<reference evidence="19 20" key="1">
    <citation type="submission" date="2017-06" db="EMBL/GenBank/DDBJ databases">
        <title>A platform for efficient transgenesis in Macrostomum lignano, a flatworm model organism for stem cell research.</title>
        <authorList>
            <person name="Berezikov E."/>
        </authorList>
    </citation>
    <scope>NUCLEOTIDE SEQUENCE [LARGE SCALE GENOMIC DNA]</scope>
    <source>
        <strain evidence="19">DV1</strain>
        <tissue evidence="19">Whole organism</tissue>
    </source>
</reference>
<evidence type="ECO:0000259" key="17">
    <source>
        <dbReference type="SMART" id="SM00187"/>
    </source>
</evidence>
<organism evidence="19 20">
    <name type="scientific">Macrostomum lignano</name>
    <dbReference type="NCBI Taxonomy" id="282301"/>
    <lineage>
        <taxon>Eukaryota</taxon>
        <taxon>Metazoa</taxon>
        <taxon>Spiralia</taxon>
        <taxon>Lophotrochozoa</taxon>
        <taxon>Platyhelminthes</taxon>
        <taxon>Rhabditophora</taxon>
        <taxon>Macrostomorpha</taxon>
        <taxon>Macrostomida</taxon>
        <taxon>Macrostomidae</taxon>
        <taxon>Macrostomum</taxon>
    </lineage>
</organism>
<dbReference type="InterPro" id="IPR015812">
    <property type="entry name" value="Integrin_bsu"/>
</dbReference>
<dbReference type="PANTHER" id="PTHR10082">
    <property type="entry name" value="INTEGRIN BETA SUBUNIT"/>
    <property type="match status" value="1"/>
</dbReference>
<feature type="disulfide bond" evidence="13">
    <location>
        <begin position="195"/>
        <end position="204"/>
    </location>
</feature>
<evidence type="ECO:0000313" key="19">
    <source>
        <dbReference type="EMBL" id="PAA46662.1"/>
    </source>
</evidence>
<dbReference type="InterPro" id="IPR033760">
    <property type="entry name" value="Integrin_beta_N"/>
</dbReference>
<feature type="disulfide bond" evidence="13">
    <location>
        <begin position="531"/>
        <end position="536"/>
    </location>
</feature>
<feature type="disulfide bond" evidence="13">
    <location>
        <begin position="656"/>
        <end position="745"/>
    </location>
</feature>
<dbReference type="GO" id="GO:0007229">
    <property type="term" value="P:integrin-mediated signaling pathway"/>
    <property type="evidence" value="ECO:0007669"/>
    <property type="project" value="UniProtKB-KW"/>
</dbReference>
<dbReference type="PROSITE" id="PS52047">
    <property type="entry name" value="I_EGF_2"/>
    <property type="match status" value="1"/>
</dbReference>
<dbReference type="Gene3D" id="2.10.25.10">
    <property type="entry name" value="Laminin"/>
    <property type="match status" value="2"/>
</dbReference>
<dbReference type="GO" id="GO:0008305">
    <property type="term" value="C:integrin complex"/>
    <property type="evidence" value="ECO:0007669"/>
    <property type="project" value="TreeGrafter"/>
</dbReference>
<dbReference type="InterPro" id="IPR032695">
    <property type="entry name" value="Integrin_dom_sf"/>
</dbReference>
<feature type="disulfide bond" evidence="13">
    <location>
        <begin position="43"/>
        <end position="80"/>
    </location>
</feature>
<dbReference type="SMART" id="SM00187">
    <property type="entry name" value="INB"/>
    <property type="match status" value="1"/>
</dbReference>
<dbReference type="SUPFAM" id="SSF103575">
    <property type="entry name" value="Plexin repeat"/>
    <property type="match status" value="1"/>
</dbReference>
<dbReference type="SUPFAM" id="SSF57196">
    <property type="entry name" value="EGF/Laminin"/>
    <property type="match status" value="1"/>
</dbReference>
<dbReference type="PIRSF" id="PIRSF002512">
    <property type="entry name" value="Integrin_B"/>
    <property type="match status" value="1"/>
</dbReference>
<evidence type="ECO:0000256" key="7">
    <source>
        <dbReference type="ARBA" id="ARBA00022889"/>
    </source>
</evidence>
<dbReference type="GO" id="GO:0033627">
    <property type="term" value="P:cell adhesion mediated by integrin"/>
    <property type="evidence" value="ECO:0007669"/>
    <property type="project" value="TreeGrafter"/>
</dbReference>
<feature type="disulfide bond" evidence="13">
    <location>
        <begin position="489"/>
        <end position="525"/>
    </location>
</feature>
<evidence type="ECO:0000256" key="10">
    <source>
        <dbReference type="ARBA" id="ARBA00023136"/>
    </source>
</evidence>
<keyword evidence="9 14" id="KW-0401">Integrin</keyword>
<evidence type="ECO:0000256" key="9">
    <source>
        <dbReference type="ARBA" id="ARBA00023037"/>
    </source>
</evidence>
<dbReference type="Gene3D" id="2.60.40.1510">
    <property type="entry name" value="ntegrin, alpha v. Chain A, domain 3"/>
    <property type="match status" value="1"/>
</dbReference>
<dbReference type="SMART" id="SM01241">
    <property type="entry name" value="Integrin_b_cyt"/>
    <property type="match status" value="1"/>
</dbReference>
<dbReference type="EMBL" id="NIVC01004754">
    <property type="protein sequence ID" value="PAA46662.1"/>
    <property type="molecule type" value="Genomic_DNA"/>
</dbReference>
<keyword evidence="10 15" id="KW-0472">Membrane</keyword>
<evidence type="ECO:0000256" key="3">
    <source>
        <dbReference type="ARBA" id="ARBA00022536"/>
    </source>
</evidence>
<protein>
    <recommendedName>
        <fullName evidence="14">Integrin beta</fullName>
    </recommendedName>
</protein>
<sequence>LLKTIMLLPKSLFLALLCSATVTIVSSISPCSVGIPPTSCSACIKLHSSCAWCTDESFDDSRIGPQHRCGTKAELRDRGCILMESPVSRAEIMLDNPLSDSNQIKPQNVSVWARTHHSIQLEFEFKQAENYPVDMYILSDKSHSMRDFLQSVANMSEKIQQTLGELTRNWRIGVGFFVDKPVFPYVQPNPSAAPCDSLGFGERCIDTFSYIHAMDLSQNVVELKEVTAAKTISANLDAPEGSLDALLQAVICRSQIGWRSNSRKVVLLAIDGGFHMAGDGRFGGIIEPFPESQCHLETGRNKLNVTGSLEYVNATRFDYPSIGQVAKVLSDAKVSVIFALKSDSYTPLYMQLKHALPVVTEVDLVTNDNVLELIKKNYRSIAETVEIRANDPGLWLNITSEVRCPGETDFKLGNRCHRVPLGATVSYRATVTLTKCLPRPEEIVHFASTTSDDRMEVRIKSLCNCPECEAKANPLQKVPKCQNVGHLECGVCSCHGNYSGDSCQCDAQTGSQVDQCHSGDVSNICSKNGRCVCNKCVCYKDNYYGKLCELDKLSCPDSWDTKEPCGGPSRGECDGKRTCICKPGYSEKDCSCSDANKLKPDCHSKKEQYKDMQCSNHGTCICGRCVCEALWSSDPHCDTKAGSTGSLCNDEGLRRCVECVFNHRKLAPEDRQTQCNCSLVEEGVWIDASKIQLTPQSEVINDKSTCVLNMANECSLLYGYIIGDGSIGSRSIRNMTLFIQEEKQCRDRVSPLILVLIVVAAVVIVGIIILLIWKALITISDRREFAKFKSQTQNSAWGAGENPVYRDPNTTVTNPVFAGKNDF</sequence>
<feature type="disulfide bond" evidence="13">
    <location>
        <begin position="573"/>
        <end position="579"/>
    </location>
</feature>
<keyword evidence="8 15" id="KW-1133">Transmembrane helix</keyword>
<evidence type="ECO:0000256" key="15">
    <source>
        <dbReference type="SAM" id="Phobius"/>
    </source>
</evidence>
<evidence type="ECO:0000256" key="8">
    <source>
        <dbReference type="ARBA" id="ARBA00022989"/>
    </source>
</evidence>
<dbReference type="STRING" id="282301.A0A267DDL4"/>
<feature type="domain" description="Integrin beta subunit VWA" evidence="17">
    <location>
        <begin position="39"/>
        <end position="465"/>
    </location>
</feature>
<feature type="disulfide bond" evidence="13">
    <location>
        <begin position="627"/>
        <end position="637"/>
    </location>
</feature>
<feature type="disulfide bond" evidence="13">
    <location>
        <begin position="40"/>
        <end position="50"/>
    </location>
</feature>
<dbReference type="InterPro" id="IPR014836">
    <property type="entry name" value="Integrin_bsu_cyt_dom"/>
</dbReference>
<keyword evidence="7 14" id="KW-0130">Cell adhesion</keyword>
<feature type="disulfide bond" evidence="13">
    <location>
        <begin position="581"/>
        <end position="590"/>
    </location>
</feature>
<feature type="disulfide bond" evidence="13">
    <location>
        <begin position="463"/>
        <end position="468"/>
    </location>
</feature>
<dbReference type="Proteomes" id="UP000215902">
    <property type="component" value="Unassembled WGS sequence"/>
</dbReference>
<keyword evidence="3" id="KW-0245">EGF-like domain</keyword>